<feature type="transmembrane region" description="Helical" evidence="7">
    <location>
        <begin position="384"/>
        <end position="405"/>
    </location>
</feature>
<evidence type="ECO:0000256" key="4">
    <source>
        <dbReference type="ARBA" id="ARBA00022989"/>
    </source>
</evidence>
<dbReference type="NCBIfam" id="NF038403">
    <property type="entry name" value="perm_prefix_1"/>
    <property type="match status" value="1"/>
</dbReference>
<dbReference type="PANTHER" id="PTHR30474">
    <property type="entry name" value="CELL CYCLE PROTEIN"/>
    <property type="match status" value="1"/>
</dbReference>
<name>A0A1D7XNL4_9CLOT</name>
<evidence type="ECO:0000256" key="1">
    <source>
        <dbReference type="ARBA" id="ARBA00004141"/>
    </source>
</evidence>
<feature type="transmembrane region" description="Helical" evidence="7">
    <location>
        <begin position="341"/>
        <end position="363"/>
    </location>
</feature>
<proteinExistence type="predicted"/>
<evidence type="ECO:0000313" key="8">
    <source>
        <dbReference type="EMBL" id="AOR24921.2"/>
    </source>
</evidence>
<feature type="coiled-coil region" evidence="6">
    <location>
        <begin position="53"/>
        <end position="80"/>
    </location>
</feature>
<dbReference type="EMBL" id="CP017253">
    <property type="protein sequence ID" value="AOR24921.2"/>
    <property type="molecule type" value="Genomic_DNA"/>
</dbReference>
<dbReference type="AlphaFoldDB" id="A0A1D7XNL4"/>
<evidence type="ECO:0000256" key="5">
    <source>
        <dbReference type="ARBA" id="ARBA00023136"/>
    </source>
</evidence>
<dbReference type="GO" id="GO:0015648">
    <property type="term" value="F:lipid-linked peptidoglycan transporter activity"/>
    <property type="evidence" value="ECO:0007669"/>
    <property type="project" value="TreeGrafter"/>
</dbReference>
<dbReference type="Pfam" id="PF01098">
    <property type="entry name" value="FTSW_RODA_SPOVE"/>
    <property type="match status" value="1"/>
</dbReference>
<sequence>MEYRKNLKNELMLNLGGRKLEFKNNNKIEDYIDDVCKHIKNKRVHEDISVELISHIEEKVKEYIKNNQTEEQALQKVLNEMGSSQHVGNELNAIHKCNPEWSLLTISIGLVILSVVFIFLFKINGDFQQRFAGHDNYILNETILWGTLGVIALIIGSFINFKNIKNHSKFIYAFGLLLMAFTMFRIEYAEEKSQWLQLGGLSINSAYVVPIIFIISLIGIYSNYNWKNRKEILKGILLGILPMLYLVSIDSPIFIIMYDFSLIFIMYKLKVNKKIIWTVIFTMVLFRGGYEYIDSYNYIEKDNYICDTLKIIKESSQVIGRAINFQPNIIPEFYSDFMLGYIVYSCGWLPGIIVSLLIVILLYRIIKVGSSAKSNYGKNIVFTMSIILGIQYIGHILFNFGWLKYGLPLPFISYGGTSMVVNMFIIGIIINVYKGRNISIIN</sequence>
<keyword evidence="9" id="KW-1185">Reference proteome</keyword>
<dbReference type="InterPro" id="IPR047928">
    <property type="entry name" value="Perm_prefix_1"/>
</dbReference>
<protein>
    <recommendedName>
        <fullName evidence="10">FtsW/RodA/SpoVE family cell cycle protein</fullName>
    </recommendedName>
</protein>
<evidence type="ECO:0000256" key="6">
    <source>
        <dbReference type="SAM" id="Coils"/>
    </source>
</evidence>
<dbReference type="InterPro" id="IPR001182">
    <property type="entry name" value="FtsW/RodA"/>
</dbReference>
<gene>
    <name evidence="8" type="ORF">BGI42_07040</name>
</gene>
<evidence type="ECO:0008006" key="10">
    <source>
        <dbReference type="Google" id="ProtNLM"/>
    </source>
</evidence>
<keyword evidence="4 7" id="KW-1133">Transmembrane helix</keyword>
<dbReference type="GO" id="GO:0008360">
    <property type="term" value="P:regulation of cell shape"/>
    <property type="evidence" value="ECO:0007669"/>
    <property type="project" value="UniProtKB-KW"/>
</dbReference>
<feature type="transmembrane region" description="Helical" evidence="7">
    <location>
        <begin position="101"/>
        <end position="123"/>
    </location>
</feature>
<feature type="transmembrane region" description="Helical" evidence="7">
    <location>
        <begin position="143"/>
        <end position="161"/>
    </location>
</feature>
<dbReference type="PANTHER" id="PTHR30474:SF1">
    <property type="entry name" value="PEPTIDOGLYCAN GLYCOSYLTRANSFERASE MRDB"/>
    <property type="match status" value="1"/>
</dbReference>
<feature type="transmembrane region" description="Helical" evidence="7">
    <location>
        <begin position="170"/>
        <end position="186"/>
    </location>
</feature>
<feature type="transmembrane region" description="Helical" evidence="7">
    <location>
        <begin position="206"/>
        <end position="224"/>
    </location>
</feature>
<dbReference type="KEGG" id="ctae:BGI42_07040"/>
<dbReference type="STRING" id="394958.BGI42_07040"/>
<evidence type="ECO:0000313" key="9">
    <source>
        <dbReference type="Proteomes" id="UP000094652"/>
    </source>
</evidence>
<comment type="subcellular location">
    <subcellularLocation>
        <location evidence="1">Membrane</location>
        <topology evidence="1">Multi-pass membrane protein</topology>
    </subcellularLocation>
</comment>
<organism evidence="8 9">
    <name type="scientific">Clostridium taeniosporum</name>
    <dbReference type="NCBI Taxonomy" id="394958"/>
    <lineage>
        <taxon>Bacteria</taxon>
        <taxon>Bacillati</taxon>
        <taxon>Bacillota</taxon>
        <taxon>Clostridia</taxon>
        <taxon>Eubacteriales</taxon>
        <taxon>Clostridiaceae</taxon>
        <taxon>Clostridium</taxon>
    </lineage>
</organism>
<dbReference type="GO" id="GO:0051301">
    <property type="term" value="P:cell division"/>
    <property type="evidence" value="ECO:0007669"/>
    <property type="project" value="InterPro"/>
</dbReference>
<dbReference type="Proteomes" id="UP000094652">
    <property type="component" value="Chromosome"/>
</dbReference>
<keyword evidence="3" id="KW-0133">Cell shape</keyword>
<keyword evidence="5 7" id="KW-0472">Membrane</keyword>
<keyword evidence="2 7" id="KW-0812">Transmembrane</keyword>
<feature type="transmembrane region" description="Helical" evidence="7">
    <location>
        <begin position="411"/>
        <end position="433"/>
    </location>
</feature>
<keyword evidence="6" id="KW-0175">Coiled coil</keyword>
<evidence type="ECO:0000256" key="7">
    <source>
        <dbReference type="SAM" id="Phobius"/>
    </source>
</evidence>
<dbReference type="GO" id="GO:0005886">
    <property type="term" value="C:plasma membrane"/>
    <property type="evidence" value="ECO:0007669"/>
    <property type="project" value="TreeGrafter"/>
</dbReference>
<evidence type="ECO:0000256" key="2">
    <source>
        <dbReference type="ARBA" id="ARBA00022692"/>
    </source>
</evidence>
<reference evidence="9" key="1">
    <citation type="submission" date="2016-09" db="EMBL/GenBank/DDBJ databases">
        <title>Genomics of Clostridium taeniosporum, an organism which forms endospores with ribbon-like appendages.</title>
        <authorList>
            <person name="Walker J.R."/>
        </authorList>
    </citation>
    <scope>NUCLEOTIDE SEQUENCE [LARGE SCALE GENOMIC DNA]</scope>
    <source>
        <strain evidence="9">1/k</strain>
    </source>
</reference>
<dbReference type="GO" id="GO:0032153">
    <property type="term" value="C:cell division site"/>
    <property type="evidence" value="ECO:0007669"/>
    <property type="project" value="TreeGrafter"/>
</dbReference>
<feature type="transmembrane region" description="Helical" evidence="7">
    <location>
        <begin position="231"/>
        <end position="247"/>
    </location>
</feature>
<accession>A0A1D7XNL4</accession>
<evidence type="ECO:0000256" key="3">
    <source>
        <dbReference type="ARBA" id="ARBA00022960"/>
    </source>
</evidence>